<feature type="transmembrane region" description="Helical" evidence="1">
    <location>
        <begin position="47"/>
        <end position="73"/>
    </location>
</feature>
<organism evidence="2 3">
    <name type="scientific">Candidatus Dormiibacter inghamiae</name>
    <dbReference type="NCBI Taxonomy" id="3127013"/>
    <lineage>
        <taxon>Bacteria</taxon>
        <taxon>Bacillati</taxon>
        <taxon>Candidatus Dormiibacterota</taxon>
        <taxon>Candidatus Dormibacteria</taxon>
        <taxon>Candidatus Dormibacterales</taxon>
        <taxon>Candidatus Dormibacteraceae</taxon>
        <taxon>Candidatus Dormiibacter</taxon>
    </lineage>
</organism>
<reference evidence="2 3" key="1">
    <citation type="submission" date="2020-10" db="EMBL/GenBank/DDBJ databases">
        <title>Ca. Dormibacterota MAGs.</title>
        <authorList>
            <person name="Montgomery K."/>
        </authorList>
    </citation>
    <scope>NUCLEOTIDE SEQUENCE [LARGE SCALE GENOMIC DNA]</scope>
    <source>
        <strain evidence="2">SC8811_S16_3</strain>
    </source>
</reference>
<dbReference type="RefSeq" id="WP_338177587.1">
    <property type="nucleotide sequence ID" value="NZ_JAEKNQ010000023.1"/>
</dbReference>
<gene>
    <name evidence="2" type="ORF">JF888_06040</name>
</gene>
<keyword evidence="1" id="KW-1133">Transmembrane helix</keyword>
<dbReference type="AlphaFoldDB" id="A0A934KDE6"/>
<feature type="transmembrane region" description="Helical" evidence="1">
    <location>
        <begin position="110"/>
        <end position="128"/>
    </location>
</feature>
<comment type="caution">
    <text evidence="2">The sequence shown here is derived from an EMBL/GenBank/DDBJ whole genome shotgun (WGS) entry which is preliminary data.</text>
</comment>
<name>A0A934KDE6_9BACT</name>
<feature type="transmembrane region" description="Helical" evidence="1">
    <location>
        <begin position="85"/>
        <end position="104"/>
    </location>
</feature>
<evidence type="ECO:0000256" key="1">
    <source>
        <dbReference type="SAM" id="Phobius"/>
    </source>
</evidence>
<evidence type="ECO:0000313" key="2">
    <source>
        <dbReference type="EMBL" id="MBJ7602740.1"/>
    </source>
</evidence>
<dbReference type="Proteomes" id="UP000620075">
    <property type="component" value="Unassembled WGS sequence"/>
</dbReference>
<proteinExistence type="predicted"/>
<protein>
    <submittedName>
        <fullName evidence="2">Uncharacterized protein</fullName>
    </submittedName>
</protein>
<keyword evidence="1" id="KW-0472">Membrane</keyword>
<dbReference type="EMBL" id="JAEKNQ010000023">
    <property type="protein sequence ID" value="MBJ7602740.1"/>
    <property type="molecule type" value="Genomic_DNA"/>
</dbReference>
<keyword evidence="1" id="KW-0812">Transmembrane</keyword>
<feature type="transmembrane region" description="Helical" evidence="1">
    <location>
        <begin position="7"/>
        <end position="27"/>
    </location>
</feature>
<evidence type="ECO:0000313" key="3">
    <source>
        <dbReference type="Proteomes" id="UP000620075"/>
    </source>
</evidence>
<accession>A0A934KDE6</accession>
<sequence length="191" mass="20323">MIGRYLLAWLGVLGVAFDLMGGLYLAYDLLGGPRGPLRTIMRAATYAVVFGAFYAAGLFAPFGPIAGAGLGILLGIEFGLRRGEAVSLLFAVARGAVFGVAGWALNGARFGLLLGVCTAVGLLIAYRLRFSVARGRVGVRAGGPPTALLEAWCCPPLRPRPRRRSPAGVRTGWRIPGSRWPRCRRSGRRVL</sequence>